<proteinExistence type="predicted"/>
<accession>A0A382NIG8</accession>
<reference evidence="1" key="1">
    <citation type="submission" date="2018-05" db="EMBL/GenBank/DDBJ databases">
        <authorList>
            <person name="Lanie J.A."/>
            <person name="Ng W.-L."/>
            <person name="Kazmierczak K.M."/>
            <person name="Andrzejewski T.M."/>
            <person name="Davidsen T.M."/>
            <person name="Wayne K.J."/>
            <person name="Tettelin H."/>
            <person name="Glass J.I."/>
            <person name="Rusch D."/>
            <person name="Podicherti R."/>
            <person name="Tsui H.-C.T."/>
            <person name="Winkler M.E."/>
        </authorList>
    </citation>
    <scope>NUCLEOTIDE SEQUENCE</scope>
</reference>
<evidence type="ECO:0000313" key="1">
    <source>
        <dbReference type="EMBL" id="SVC60067.1"/>
    </source>
</evidence>
<dbReference type="EMBL" id="UINC01100194">
    <property type="protein sequence ID" value="SVC60067.1"/>
    <property type="molecule type" value="Genomic_DNA"/>
</dbReference>
<gene>
    <name evidence="1" type="ORF">METZ01_LOCUS312921</name>
</gene>
<dbReference type="AlphaFoldDB" id="A0A382NIG8"/>
<sequence>MDEIMVLFTGVQLAYVWFSVAVLAWAIPSVHIPPGGGMNGSRSMQQESFQASTQQDSWFKRQVFYVPKQDDWPVVVDPSLQLWTSNNNWN</sequence>
<protein>
    <submittedName>
        <fullName evidence="1">Uncharacterized protein</fullName>
    </submittedName>
</protein>
<organism evidence="1">
    <name type="scientific">marine metagenome</name>
    <dbReference type="NCBI Taxonomy" id="408172"/>
    <lineage>
        <taxon>unclassified sequences</taxon>
        <taxon>metagenomes</taxon>
        <taxon>ecological metagenomes</taxon>
    </lineage>
</organism>
<name>A0A382NIG8_9ZZZZ</name>